<protein>
    <submittedName>
        <fullName evidence="1">Uncharacterized protein</fullName>
    </submittedName>
</protein>
<sequence length="24" mass="3037">MERIVHKCSQPRNLHKRLKFRKQC</sequence>
<reference evidence="1" key="1">
    <citation type="journal article" date="2020" name="Ecol. Evol.">
        <title>Genome structure and content of the rice root-knot nematode (Meloidogyne graminicola).</title>
        <authorList>
            <person name="Phan N.T."/>
            <person name="Danchin E.G.J."/>
            <person name="Klopp C."/>
            <person name="Perfus-Barbeoch L."/>
            <person name="Kozlowski D.K."/>
            <person name="Koutsovoulos G.D."/>
            <person name="Lopez-Roques C."/>
            <person name="Bouchez O."/>
            <person name="Zahm M."/>
            <person name="Besnard G."/>
            <person name="Bellafiore S."/>
        </authorList>
    </citation>
    <scope>NUCLEOTIDE SEQUENCE</scope>
    <source>
        <strain evidence="1">VN-18</strain>
    </source>
</reference>
<dbReference type="EMBL" id="JABEBT010000003">
    <property type="protein sequence ID" value="KAF7639788.1"/>
    <property type="molecule type" value="Genomic_DNA"/>
</dbReference>
<comment type="caution">
    <text evidence="1">The sequence shown here is derived from an EMBL/GenBank/DDBJ whole genome shotgun (WGS) entry which is preliminary data.</text>
</comment>
<gene>
    <name evidence="1" type="ORF">Mgra_00000708</name>
</gene>
<evidence type="ECO:0000313" key="2">
    <source>
        <dbReference type="Proteomes" id="UP000605970"/>
    </source>
</evidence>
<name>A0A8T0A329_9BILA</name>
<keyword evidence="2" id="KW-1185">Reference proteome</keyword>
<dbReference type="AlphaFoldDB" id="A0A8T0A329"/>
<proteinExistence type="predicted"/>
<evidence type="ECO:0000313" key="1">
    <source>
        <dbReference type="EMBL" id="KAF7639788.1"/>
    </source>
</evidence>
<accession>A0A8T0A329</accession>
<dbReference type="Proteomes" id="UP000605970">
    <property type="component" value="Unassembled WGS sequence"/>
</dbReference>
<organism evidence="1 2">
    <name type="scientific">Meloidogyne graminicola</name>
    <dbReference type="NCBI Taxonomy" id="189291"/>
    <lineage>
        <taxon>Eukaryota</taxon>
        <taxon>Metazoa</taxon>
        <taxon>Ecdysozoa</taxon>
        <taxon>Nematoda</taxon>
        <taxon>Chromadorea</taxon>
        <taxon>Rhabditida</taxon>
        <taxon>Tylenchina</taxon>
        <taxon>Tylenchomorpha</taxon>
        <taxon>Tylenchoidea</taxon>
        <taxon>Meloidogynidae</taxon>
        <taxon>Meloidogyninae</taxon>
        <taxon>Meloidogyne</taxon>
    </lineage>
</organism>